<reference evidence="6 7" key="1">
    <citation type="submission" date="2016-10" db="EMBL/GenBank/DDBJ databases">
        <authorList>
            <person name="de Groot N.N."/>
        </authorList>
    </citation>
    <scope>NUCLEOTIDE SEQUENCE [LARGE SCALE GENOMIC DNA]</scope>
    <source>
        <strain evidence="6 7">DSM 23842</strain>
    </source>
</reference>
<dbReference type="Gene3D" id="1.20.200.10">
    <property type="entry name" value="Fumarase/aspartase (Central domain)"/>
    <property type="match status" value="1"/>
</dbReference>
<feature type="domain" description="Fumarase C C-terminal" evidence="5">
    <location>
        <begin position="409"/>
        <end position="461"/>
    </location>
</feature>
<feature type="binding site" evidence="3">
    <location>
        <begin position="98"/>
        <end position="100"/>
    </location>
    <ligand>
        <name>substrate</name>
    </ligand>
</feature>
<comment type="pathway">
    <text evidence="3">Carbohydrate metabolism; tricarboxylic acid cycle; (S)-malate from fumarate: step 1/1.</text>
</comment>
<dbReference type="PANTHER" id="PTHR11444">
    <property type="entry name" value="ASPARTATEAMMONIA/ARGININOSUCCINATE/ADENYLOSUCCINATE LYASE"/>
    <property type="match status" value="1"/>
</dbReference>
<gene>
    <name evidence="3" type="primary">fumC</name>
    <name evidence="6" type="ORF">SAMN04487990_104169</name>
</gene>
<keyword evidence="3" id="KW-0963">Cytoplasm</keyword>
<evidence type="ECO:0000256" key="2">
    <source>
        <dbReference type="ARBA" id="ARBA00023239"/>
    </source>
</evidence>
<name>A0A1H3X6R9_BIZPA</name>
<feature type="binding site" evidence="3">
    <location>
        <begin position="140"/>
        <end position="142"/>
    </location>
    <ligand>
        <name>substrate</name>
    </ligand>
</feature>
<dbReference type="InterPro" id="IPR008948">
    <property type="entry name" value="L-Aspartase-like"/>
</dbReference>
<feature type="binding site" evidence="3">
    <location>
        <position position="320"/>
    </location>
    <ligand>
        <name>substrate</name>
    </ligand>
</feature>
<protein>
    <recommendedName>
        <fullName evidence="3">Fumarate hydratase class II</fullName>
        <shortName evidence="3">Fumarase C</shortName>
        <ecNumber evidence="3">4.2.1.2</ecNumber>
    </recommendedName>
    <alternativeName>
        <fullName evidence="3">Aerobic fumarase</fullName>
    </alternativeName>
    <alternativeName>
        <fullName evidence="3">Iron-independent fumarase</fullName>
    </alternativeName>
</protein>
<organism evidence="6 7">
    <name type="scientific">Bizionia paragorgiae</name>
    <dbReference type="NCBI Taxonomy" id="283786"/>
    <lineage>
        <taxon>Bacteria</taxon>
        <taxon>Pseudomonadati</taxon>
        <taxon>Bacteroidota</taxon>
        <taxon>Flavobacteriia</taxon>
        <taxon>Flavobacteriales</taxon>
        <taxon>Flavobacteriaceae</taxon>
        <taxon>Bizionia</taxon>
    </lineage>
</organism>
<dbReference type="NCBIfam" id="NF008909">
    <property type="entry name" value="PRK12273.1"/>
    <property type="match status" value="1"/>
</dbReference>
<feature type="active site" evidence="3">
    <location>
        <position position="319"/>
    </location>
</feature>
<evidence type="ECO:0000313" key="7">
    <source>
        <dbReference type="Proteomes" id="UP000198846"/>
    </source>
</evidence>
<dbReference type="PRINTS" id="PR00149">
    <property type="entry name" value="FUMRATELYASE"/>
</dbReference>
<dbReference type="Gene3D" id="1.10.40.30">
    <property type="entry name" value="Fumarase/aspartase (C-terminal domain)"/>
    <property type="match status" value="1"/>
</dbReference>
<feature type="site" description="Important for catalytic activity" evidence="3">
    <location>
        <position position="332"/>
    </location>
</feature>
<dbReference type="EC" id="4.2.1.2" evidence="3"/>
<dbReference type="NCBIfam" id="TIGR00979">
    <property type="entry name" value="fumC_II"/>
    <property type="match status" value="1"/>
</dbReference>
<dbReference type="SUPFAM" id="SSF48557">
    <property type="entry name" value="L-aspartase-like"/>
    <property type="match status" value="1"/>
</dbReference>
<proteinExistence type="inferred from homology"/>
<evidence type="ECO:0000259" key="4">
    <source>
        <dbReference type="Pfam" id="PF00206"/>
    </source>
</evidence>
<comment type="subcellular location">
    <subcellularLocation>
        <location evidence="3">Cytoplasm</location>
    </subcellularLocation>
</comment>
<dbReference type="UniPathway" id="UPA00223">
    <property type="reaction ID" value="UER01007"/>
</dbReference>
<keyword evidence="7" id="KW-1185">Reference proteome</keyword>
<dbReference type="EMBL" id="FNQK01000004">
    <property type="protein sequence ID" value="SDZ95099.1"/>
    <property type="molecule type" value="Genomic_DNA"/>
</dbReference>
<feature type="binding site" evidence="3">
    <location>
        <begin position="325"/>
        <end position="327"/>
    </location>
    <ligand>
        <name>substrate</name>
    </ligand>
</feature>
<dbReference type="HAMAP" id="MF_00743">
    <property type="entry name" value="FumaraseC"/>
    <property type="match status" value="1"/>
</dbReference>
<dbReference type="AlphaFoldDB" id="A0A1H3X6R9"/>
<comment type="miscellaneous">
    <text evidence="3">There are 2 substrate-binding sites: the catalytic A site, and the non-catalytic B site that may play a role in the transfer of substrate or product between the active site and the solvent. Alternatively, the B site may bind allosteric effectors.</text>
</comment>
<feature type="binding site" evidence="3">
    <location>
        <position position="188"/>
    </location>
    <ligand>
        <name>substrate</name>
    </ligand>
</feature>
<dbReference type="GO" id="GO:0005737">
    <property type="term" value="C:cytoplasm"/>
    <property type="evidence" value="ECO:0007669"/>
    <property type="project" value="UniProtKB-SubCell"/>
</dbReference>
<dbReference type="OrthoDB" id="9802809at2"/>
<dbReference type="FunFam" id="1.10.275.10:FF:000001">
    <property type="entry name" value="Fumarate hydratase, mitochondrial"/>
    <property type="match status" value="1"/>
</dbReference>
<dbReference type="Pfam" id="PF10415">
    <property type="entry name" value="FumaraseC_C"/>
    <property type="match status" value="1"/>
</dbReference>
<evidence type="ECO:0000313" key="6">
    <source>
        <dbReference type="EMBL" id="SDZ95099.1"/>
    </source>
</evidence>
<dbReference type="FunFam" id="1.20.200.10:FF:000001">
    <property type="entry name" value="Fumarate hydratase, mitochondrial"/>
    <property type="match status" value="1"/>
</dbReference>
<dbReference type="GO" id="GO:0006108">
    <property type="term" value="P:malate metabolic process"/>
    <property type="evidence" value="ECO:0007669"/>
    <property type="project" value="TreeGrafter"/>
</dbReference>
<comment type="function">
    <text evidence="3">Involved in the TCA cycle. Catalyzes the stereospecific interconversion of fumarate to L-malate.</text>
</comment>
<accession>A0A1H3X6R9</accession>
<dbReference type="Proteomes" id="UP000198846">
    <property type="component" value="Unassembled WGS sequence"/>
</dbReference>
<feature type="active site" description="Proton donor/acceptor" evidence="3">
    <location>
        <position position="189"/>
    </location>
</feature>
<comment type="subunit">
    <text evidence="3">Homotetramer.</text>
</comment>
<dbReference type="GO" id="GO:0006106">
    <property type="term" value="P:fumarate metabolic process"/>
    <property type="evidence" value="ECO:0007669"/>
    <property type="project" value="InterPro"/>
</dbReference>
<keyword evidence="3" id="KW-0816">Tricarboxylic acid cycle</keyword>
<dbReference type="InterPro" id="IPR022761">
    <property type="entry name" value="Fumarate_lyase_N"/>
</dbReference>
<dbReference type="CDD" id="cd01362">
    <property type="entry name" value="Fumarase_classII"/>
    <property type="match status" value="1"/>
</dbReference>
<sequence length="465" mass="50039">MEFRIEKDTMGDVKVPADKLWGAQTERSRNNFKIGPAASMPLEVVYGFAYLKKAAAYTNCELGVLSTEKRDLIAAVCDEILDGKHDDQFPLVIWQTGSGTQSNMNVNEVIANRAHQLAGKVIGEGEKTIQPNDDVNKSQSSNDTFPTGMHIAAYKKVVETTIPGVIKLRNTLNDKAIAFKEVVKIGRTHLMDATPLTLGQEFSGYVAQLDYGLKALENTLPHLSEVALGGTAVGTGLNTPKGYDVLVAKYISEFTGKPFVTAPNKFEALAAHDAIVETHGALKQLAVSLNKIGNDIRMMASGPRSGIGEITIPANEPGSSIMPGKVNPTQCEALTMVCAQVMGNDVAVSIGGMQGHYELNVYKPMMAANLLQSAQLIGDACMSFEANCASGIEPNHEVIKQLLNNSLMLVTALNTKIGYYKAAEIANTAHKNGTTLKTEAVNLGYVTAEDYDEWVKPEDMVGSLK</sequence>
<feature type="domain" description="Fumarate lyase N-terminal" evidence="4">
    <location>
        <begin position="11"/>
        <end position="343"/>
    </location>
</feature>
<dbReference type="FunFam" id="1.10.40.30:FF:000002">
    <property type="entry name" value="Fumarate hydratase class II"/>
    <property type="match status" value="1"/>
</dbReference>
<dbReference type="InterPro" id="IPR018951">
    <property type="entry name" value="Fumarase_C_C"/>
</dbReference>
<dbReference type="InterPro" id="IPR024083">
    <property type="entry name" value="Fumarase/histidase_N"/>
</dbReference>
<comment type="caution">
    <text evidence="3">Lacks conserved residue(s) required for the propagation of feature annotation.</text>
</comment>
<dbReference type="PANTHER" id="PTHR11444:SF1">
    <property type="entry name" value="FUMARATE HYDRATASE, MITOCHONDRIAL"/>
    <property type="match status" value="1"/>
</dbReference>
<dbReference type="InterPro" id="IPR005677">
    <property type="entry name" value="Fum_hydII"/>
</dbReference>
<dbReference type="Gene3D" id="1.10.275.10">
    <property type="entry name" value="Fumarase/aspartase (N-terminal domain)"/>
    <property type="match status" value="1"/>
</dbReference>
<dbReference type="RefSeq" id="WP_092132886.1">
    <property type="nucleotide sequence ID" value="NZ_FNQK01000004.1"/>
</dbReference>
<comment type="similarity">
    <text evidence="1 3">Belongs to the class-II fumarase/aspartase family. Fumarase subfamily.</text>
</comment>
<evidence type="ECO:0000259" key="5">
    <source>
        <dbReference type="Pfam" id="PF10415"/>
    </source>
</evidence>
<keyword evidence="2 3" id="KW-0456">Lyase</keyword>
<dbReference type="GO" id="GO:0006099">
    <property type="term" value="P:tricarboxylic acid cycle"/>
    <property type="evidence" value="ECO:0007669"/>
    <property type="project" value="UniProtKB-UniRule"/>
</dbReference>
<evidence type="ECO:0000256" key="1">
    <source>
        <dbReference type="ARBA" id="ARBA00009084"/>
    </source>
</evidence>
<evidence type="ECO:0000256" key="3">
    <source>
        <dbReference type="HAMAP-Rule" id="MF_00743"/>
    </source>
</evidence>
<dbReference type="Pfam" id="PF00206">
    <property type="entry name" value="Lyase_1"/>
    <property type="match status" value="1"/>
</dbReference>
<dbReference type="GO" id="GO:0004333">
    <property type="term" value="F:fumarate hydratase activity"/>
    <property type="evidence" value="ECO:0007669"/>
    <property type="project" value="UniProtKB-UniRule"/>
</dbReference>
<dbReference type="PROSITE" id="PS00163">
    <property type="entry name" value="FUMARATE_LYASES"/>
    <property type="match status" value="1"/>
</dbReference>
<dbReference type="InterPro" id="IPR000362">
    <property type="entry name" value="Fumarate_lyase_fam"/>
</dbReference>
<dbReference type="STRING" id="283786.SAMN04487990_104169"/>
<comment type="catalytic activity">
    <reaction evidence="3">
        <text>(S)-malate = fumarate + H2O</text>
        <dbReference type="Rhea" id="RHEA:12460"/>
        <dbReference type="ChEBI" id="CHEBI:15377"/>
        <dbReference type="ChEBI" id="CHEBI:15589"/>
        <dbReference type="ChEBI" id="CHEBI:29806"/>
        <dbReference type="EC" id="4.2.1.2"/>
    </reaction>
</comment>
<dbReference type="InterPro" id="IPR020557">
    <property type="entry name" value="Fumarate_lyase_CS"/>
</dbReference>